<comment type="caution">
    <text evidence="2">The sequence shown here is derived from an EMBL/GenBank/DDBJ whole genome shotgun (WGS) entry which is preliminary data.</text>
</comment>
<dbReference type="AlphaFoldDB" id="A0A2I1K3Y1"/>
<dbReference type="RefSeq" id="WP_006701092.1">
    <property type="nucleotide sequence ID" value="NZ_PKHE01000003.1"/>
</dbReference>
<proteinExistence type="predicted"/>
<keyword evidence="1" id="KW-0812">Transmembrane</keyword>
<keyword evidence="1" id="KW-1133">Transmembrane helix</keyword>
<accession>A0A2I1K3Y1</accession>
<evidence type="ECO:0000313" key="3">
    <source>
        <dbReference type="Proteomes" id="UP000234384"/>
    </source>
</evidence>
<feature type="transmembrane region" description="Helical" evidence="1">
    <location>
        <begin position="110"/>
        <end position="132"/>
    </location>
</feature>
<feature type="transmembrane region" description="Helical" evidence="1">
    <location>
        <begin position="77"/>
        <end position="98"/>
    </location>
</feature>
<feature type="transmembrane region" description="Helical" evidence="1">
    <location>
        <begin position="144"/>
        <end position="163"/>
    </location>
</feature>
<dbReference type="Proteomes" id="UP000234384">
    <property type="component" value="Unassembled WGS sequence"/>
</dbReference>
<gene>
    <name evidence="2" type="ORF">CYJ57_01655</name>
</gene>
<feature type="transmembrane region" description="Helical" evidence="1">
    <location>
        <begin position="52"/>
        <end position="71"/>
    </location>
</feature>
<sequence length="173" mass="19333">MNNKYLIGLLAAFASLFSLQIGTGYLRVTLGIVIVIVALLSNPALDVLSTVAVSGVMVFLMRVFVSVLSTHEFSPNLILLYALELLFYLGYGLFFKYLVRNEKTGKENSLIILLILCDFAGNTIEYLVRFFFADGALLQTDFTSLFLSAFIRSAVIWLVYEFVVTPRQMTSDV</sequence>
<name>A0A2I1K3Y1_9LACT</name>
<evidence type="ECO:0000313" key="2">
    <source>
        <dbReference type="EMBL" id="PKY90356.1"/>
    </source>
</evidence>
<reference evidence="2 3" key="1">
    <citation type="submission" date="2017-12" db="EMBL/GenBank/DDBJ databases">
        <title>Phylogenetic diversity of female urinary microbiome.</title>
        <authorList>
            <person name="Thomas-White K."/>
            <person name="Wolfe A.J."/>
        </authorList>
    </citation>
    <scope>NUCLEOTIDE SEQUENCE [LARGE SCALE GENOMIC DNA]</scope>
    <source>
        <strain evidence="2 3">UMB0898</strain>
    </source>
</reference>
<dbReference type="EMBL" id="PKHE01000003">
    <property type="protein sequence ID" value="PKY90356.1"/>
    <property type="molecule type" value="Genomic_DNA"/>
</dbReference>
<keyword evidence="1" id="KW-0472">Membrane</keyword>
<evidence type="ECO:0000256" key="1">
    <source>
        <dbReference type="SAM" id="Phobius"/>
    </source>
</evidence>
<protein>
    <recommendedName>
        <fullName evidence="4">Rod shape-determining protein MreD</fullName>
    </recommendedName>
</protein>
<evidence type="ECO:0008006" key="4">
    <source>
        <dbReference type="Google" id="ProtNLM"/>
    </source>
</evidence>
<organism evidence="2 3">
    <name type="scientific">Falseniella ignava</name>
    <dbReference type="NCBI Taxonomy" id="137730"/>
    <lineage>
        <taxon>Bacteria</taxon>
        <taxon>Bacillati</taxon>
        <taxon>Bacillota</taxon>
        <taxon>Bacilli</taxon>
        <taxon>Lactobacillales</taxon>
        <taxon>Aerococcaceae</taxon>
        <taxon>Falseniella</taxon>
    </lineage>
</organism>
<dbReference type="OrthoDB" id="1791938at2"/>